<reference evidence="3" key="2">
    <citation type="journal article" date="2013" name="PLoS Genet.">
        <title>Comparative genome structure, secondary metabolite, and effector coding capacity across Cochliobolus pathogens.</title>
        <authorList>
            <person name="Condon B.J."/>
            <person name="Leng Y."/>
            <person name="Wu D."/>
            <person name="Bushley K.E."/>
            <person name="Ohm R.A."/>
            <person name="Otillar R."/>
            <person name="Martin J."/>
            <person name="Schackwitz W."/>
            <person name="Grimwood J."/>
            <person name="MohdZainudin N."/>
            <person name="Xue C."/>
            <person name="Wang R."/>
            <person name="Manning V.A."/>
            <person name="Dhillon B."/>
            <person name="Tu Z.J."/>
            <person name="Steffenson B.J."/>
            <person name="Salamov A."/>
            <person name="Sun H."/>
            <person name="Lowry S."/>
            <person name="LaButti K."/>
            <person name="Han J."/>
            <person name="Copeland A."/>
            <person name="Lindquist E."/>
            <person name="Barry K."/>
            <person name="Schmutz J."/>
            <person name="Baker S.E."/>
            <person name="Ciuffetti L.M."/>
            <person name="Grigoriev I.V."/>
            <person name="Zhong S."/>
            <person name="Turgeon B.G."/>
        </authorList>
    </citation>
    <scope>NUCLEOTIDE SEQUENCE [LARGE SCALE GENOMIC DNA]</scope>
    <source>
        <strain evidence="3">ND90Pr / ATCC 201652</strain>
    </source>
</reference>
<dbReference type="Proteomes" id="UP000016934">
    <property type="component" value="Unassembled WGS sequence"/>
</dbReference>
<reference evidence="2 3" key="1">
    <citation type="journal article" date="2012" name="PLoS Pathog.">
        <title>Diverse lifestyles and strategies of plant pathogenesis encoded in the genomes of eighteen Dothideomycetes fungi.</title>
        <authorList>
            <person name="Ohm R.A."/>
            <person name="Feau N."/>
            <person name="Henrissat B."/>
            <person name="Schoch C.L."/>
            <person name="Horwitz B.A."/>
            <person name="Barry K.W."/>
            <person name="Condon B.J."/>
            <person name="Copeland A.C."/>
            <person name="Dhillon B."/>
            <person name="Glaser F."/>
            <person name="Hesse C.N."/>
            <person name="Kosti I."/>
            <person name="LaButti K."/>
            <person name="Lindquist E.A."/>
            <person name="Lucas S."/>
            <person name="Salamov A.A."/>
            <person name="Bradshaw R.E."/>
            <person name="Ciuffetti L."/>
            <person name="Hamelin R.C."/>
            <person name="Kema G.H.J."/>
            <person name="Lawrence C."/>
            <person name="Scott J.A."/>
            <person name="Spatafora J.W."/>
            <person name="Turgeon B.G."/>
            <person name="de Wit P.J.G.M."/>
            <person name="Zhong S."/>
            <person name="Goodwin S.B."/>
            <person name="Grigoriev I.V."/>
        </authorList>
    </citation>
    <scope>NUCLEOTIDE SEQUENCE [LARGE SCALE GENOMIC DNA]</scope>
    <source>
        <strain evidence="3">ND90Pr / ATCC 201652</strain>
    </source>
</reference>
<feature type="transmembrane region" description="Helical" evidence="1">
    <location>
        <begin position="21"/>
        <end position="42"/>
    </location>
</feature>
<organism evidence="2 3">
    <name type="scientific">Cochliobolus sativus (strain ND90Pr / ATCC 201652)</name>
    <name type="common">Common root rot and spot blotch fungus</name>
    <name type="synonym">Bipolaris sorokiniana</name>
    <dbReference type="NCBI Taxonomy" id="665912"/>
    <lineage>
        <taxon>Eukaryota</taxon>
        <taxon>Fungi</taxon>
        <taxon>Dikarya</taxon>
        <taxon>Ascomycota</taxon>
        <taxon>Pezizomycotina</taxon>
        <taxon>Dothideomycetes</taxon>
        <taxon>Pleosporomycetidae</taxon>
        <taxon>Pleosporales</taxon>
        <taxon>Pleosporineae</taxon>
        <taxon>Pleosporaceae</taxon>
        <taxon>Bipolaris</taxon>
    </lineage>
</organism>
<protein>
    <submittedName>
        <fullName evidence="2">Uncharacterized protein</fullName>
    </submittedName>
</protein>
<dbReference type="KEGG" id="bsc:COCSADRAFT_309366"/>
<sequence>MTTPNQQKFPVSGKSIVSTQTCFIPFLGFPLPIFSTLASSAFSPNFRHSPPLT</sequence>
<evidence type="ECO:0000313" key="2">
    <source>
        <dbReference type="EMBL" id="EMD65757.1"/>
    </source>
</evidence>
<dbReference type="AlphaFoldDB" id="M2TA09"/>
<evidence type="ECO:0000313" key="3">
    <source>
        <dbReference type="Proteomes" id="UP000016934"/>
    </source>
</evidence>
<dbReference type="EMBL" id="KB445641">
    <property type="protein sequence ID" value="EMD65757.1"/>
    <property type="molecule type" value="Genomic_DNA"/>
</dbReference>
<keyword evidence="1" id="KW-0472">Membrane</keyword>
<accession>M2TA09</accession>
<dbReference type="RefSeq" id="XP_007698815.1">
    <property type="nucleotide sequence ID" value="XM_007700625.1"/>
</dbReference>
<evidence type="ECO:0000256" key="1">
    <source>
        <dbReference type="SAM" id="Phobius"/>
    </source>
</evidence>
<proteinExistence type="predicted"/>
<dbReference type="HOGENOM" id="CLU_3068543_0_0_1"/>
<keyword evidence="1" id="KW-1133">Transmembrane helix</keyword>
<dbReference type="GeneID" id="19136346"/>
<keyword evidence="3" id="KW-1185">Reference proteome</keyword>
<name>M2TA09_COCSN</name>
<keyword evidence="1" id="KW-0812">Transmembrane</keyword>
<gene>
    <name evidence="2" type="ORF">COCSADRAFT_309366</name>
</gene>